<protein>
    <recommendedName>
        <fullName evidence="2">DNA-directed RNA polymerases I and III subunit RPAC1</fullName>
    </recommendedName>
</protein>
<accession>A0A1Y2F915</accession>
<dbReference type="InterPro" id="IPR022842">
    <property type="entry name" value="RNAP_Rpo3/Rpb3/RPAC1"/>
</dbReference>
<dbReference type="PANTHER" id="PTHR11800:SF13">
    <property type="entry name" value="DNA-DIRECTED RNA POLYMERASES I AND III SUBUNIT RPAC1"/>
    <property type="match status" value="1"/>
</dbReference>
<evidence type="ECO:0000256" key="5">
    <source>
        <dbReference type="ARBA" id="ARBA00023242"/>
    </source>
</evidence>
<dbReference type="Pfam" id="PF01000">
    <property type="entry name" value="RNA_pol_A_bac"/>
    <property type="match status" value="1"/>
</dbReference>
<dbReference type="HAMAP" id="MF_00320">
    <property type="entry name" value="RNApol_arch_Rpo3"/>
    <property type="match status" value="1"/>
</dbReference>
<dbReference type="SUPFAM" id="SSF56553">
    <property type="entry name" value="Insert subdomain of RNA polymerase alpha subunit"/>
    <property type="match status" value="1"/>
</dbReference>
<keyword evidence="4" id="KW-0804">Transcription</keyword>
<dbReference type="Proteomes" id="UP000193685">
    <property type="component" value="Unassembled WGS sequence"/>
</dbReference>
<evidence type="ECO:0000313" key="9">
    <source>
        <dbReference type="EMBL" id="ORY80391.1"/>
    </source>
</evidence>
<dbReference type="NCBIfam" id="NF001988">
    <property type="entry name" value="PRK00783.1"/>
    <property type="match status" value="1"/>
</dbReference>
<dbReference type="GO" id="GO:0046983">
    <property type="term" value="F:protein dimerization activity"/>
    <property type="evidence" value="ECO:0007669"/>
    <property type="project" value="InterPro"/>
</dbReference>
<dbReference type="InterPro" id="IPR036643">
    <property type="entry name" value="RNApol_insert_sf"/>
</dbReference>
<proteinExistence type="inferred from homology"/>
<feature type="region of interest" description="Disordered" evidence="7">
    <location>
        <begin position="363"/>
        <end position="390"/>
    </location>
</feature>
<dbReference type="InterPro" id="IPR033901">
    <property type="entry name" value="RNAPI/III_AC40"/>
</dbReference>
<comment type="subcellular location">
    <subcellularLocation>
        <location evidence="1">Nucleus</location>
    </subcellularLocation>
</comment>
<dbReference type="STRING" id="56484.A0A1Y2F915"/>
<dbReference type="InterPro" id="IPR011263">
    <property type="entry name" value="DNA-dir_RNA_pol_RpoA/D/Rpb3"/>
</dbReference>
<dbReference type="InterPro" id="IPR001514">
    <property type="entry name" value="DNA-dir_RNA_pol_30-40kDasu_CS"/>
</dbReference>
<dbReference type="GO" id="GO:0005736">
    <property type="term" value="C:RNA polymerase I complex"/>
    <property type="evidence" value="ECO:0007669"/>
    <property type="project" value="TreeGrafter"/>
</dbReference>
<evidence type="ECO:0000256" key="2">
    <source>
        <dbReference type="ARBA" id="ARBA00022083"/>
    </source>
</evidence>
<dbReference type="GeneID" id="63786204"/>
<evidence type="ECO:0000313" key="10">
    <source>
        <dbReference type="Proteomes" id="UP000193685"/>
    </source>
</evidence>
<dbReference type="OMA" id="KKKCRAF"/>
<comment type="caution">
    <text evidence="9">The sequence shown here is derived from an EMBL/GenBank/DDBJ whole genome shotgun (WGS) entry which is preliminary data.</text>
</comment>
<dbReference type="Gene3D" id="2.170.120.12">
    <property type="entry name" value="DNA-directed RNA polymerase, insert domain"/>
    <property type="match status" value="1"/>
</dbReference>
<dbReference type="EMBL" id="MCFI01000013">
    <property type="protein sequence ID" value="ORY80391.1"/>
    <property type="molecule type" value="Genomic_DNA"/>
</dbReference>
<keyword evidence="5" id="KW-0539">Nucleus</keyword>
<dbReference type="PROSITE" id="PS00446">
    <property type="entry name" value="RNA_POL_D_30KD"/>
    <property type="match status" value="1"/>
</dbReference>
<dbReference type="PANTHER" id="PTHR11800">
    <property type="entry name" value="DNA-DIRECTED RNA POLYMERASE"/>
    <property type="match status" value="1"/>
</dbReference>
<dbReference type="GO" id="GO:0006351">
    <property type="term" value="P:DNA-templated transcription"/>
    <property type="evidence" value="ECO:0007669"/>
    <property type="project" value="InterPro"/>
</dbReference>
<evidence type="ECO:0000256" key="1">
    <source>
        <dbReference type="ARBA" id="ARBA00004123"/>
    </source>
</evidence>
<dbReference type="FunFam" id="2.170.120.12:FF:000003">
    <property type="entry name" value="Dna-directed rna polymerases i and iii subunit"/>
    <property type="match status" value="1"/>
</dbReference>
<keyword evidence="10" id="KW-1185">Reference proteome</keyword>
<dbReference type="SMART" id="SM00662">
    <property type="entry name" value="RPOLD"/>
    <property type="match status" value="1"/>
</dbReference>
<dbReference type="GO" id="GO:0003677">
    <property type="term" value="F:DNA binding"/>
    <property type="evidence" value="ECO:0007669"/>
    <property type="project" value="InterPro"/>
</dbReference>
<dbReference type="SUPFAM" id="SSF55257">
    <property type="entry name" value="RBP11-like subunits of RNA polymerase"/>
    <property type="match status" value="1"/>
</dbReference>
<evidence type="ECO:0000256" key="6">
    <source>
        <dbReference type="ARBA" id="ARBA00025804"/>
    </source>
</evidence>
<gene>
    <name evidence="9" type="ORF">BCR37DRAFT_381059</name>
</gene>
<dbReference type="InterPro" id="IPR050518">
    <property type="entry name" value="Rpo3/RPB3_RNA_Pol_subunit"/>
</dbReference>
<dbReference type="GO" id="GO:0005666">
    <property type="term" value="C:RNA polymerase III complex"/>
    <property type="evidence" value="ECO:0007669"/>
    <property type="project" value="TreeGrafter"/>
</dbReference>
<comment type="similarity">
    <text evidence="6">Belongs to the archaeal Rpo3/eukaryotic RPB3 RNA polymerase subunit family.</text>
</comment>
<dbReference type="RefSeq" id="XP_040724279.1">
    <property type="nucleotide sequence ID" value="XM_040869605.1"/>
</dbReference>
<evidence type="ECO:0000259" key="8">
    <source>
        <dbReference type="SMART" id="SM00662"/>
    </source>
</evidence>
<dbReference type="GO" id="GO:0003899">
    <property type="term" value="F:DNA-directed RNA polymerase activity"/>
    <property type="evidence" value="ECO:0007669"/>
    <property type="project" value="InterPro"/>
</dbReference>
<dbReference type="GO" id="GO:0055029">
    <property type="term" value="C:nuclear DNA-directed RNA polymerase complex"/>
    <property type="evidence" value="ECO:0007669"/>
    <property type="project" value="UniProtKB-ARBA"/>
</dbReference>
<sequence>MSRSAESKAALAERQERLELRRKEVGIQIDRVTDVSSTDFPGHSADEDHAWDLETFKKGLFVQIVKLDKDMLEFDLVGVDASIANAIRRILIAEVPTMAIEYVYVMTNTSVVQDEVLSQRLGLVPLLMPIDSFKDFQRPKEGEQAAPTDEDTAVFDLRVRCTRNKDAPKGCEDPKVLYVNGDVTSGHIQFRPMGSQAEVLKDIDTLGPVNKDILLTKLRPGQEVDLELHAVRGIGQDHAKFSPVSPASYRMMPTITLLEPITGEDAHKFQKCFPKSVIKVKKDPTTGLDTAVVRHPRYDTVSRECLRHPEFKDKVRLGRKRDHFLFTVEGTGVYEVDELVIKSLQILRTKCRVIKQEIERLQGEGASNVAEEESNTEAEGADKMTGVETQ</sequence>
<dbReference type="Gene3D" id="3.30.1360.10">
    <property type="entry name" value="RNA polymerase, RBP11-like subunit"/>
    <property type="match status" value="1"/>
</dbReference>
<name>A0A1Y2F915_PROLT</name>
<keyword evidence="3 9" id="KW-0240">DNA-directed RNA polymerase</keyword>
<dbReference type="OrthoDB" id="270173at2759"/>
<evidence type="ECO:0000256" key="4">
    <source>
        <dbReference type="ARBA" id="ARBA00023163"/>
    </source>
</evidence>
<feature type="domain" description="DNA-directed RNA polymerase RpoA/D/Rpb3-type" evidence="8">
    <location>
        <begin position="71"/>
        <end position="357"/>
    </location>
</feature>
<dbReference type="AlphaFoldDB" id="A0A1Y2F915"/>
<dbReference type="InterPro" id="IPR036603">
    <property type="entry name" value="RBP11-like"/>
</dbReference>
<dbReference type="CDD" id="cd07032">
    <property type="entry name" value="RNAP_I_II_AC40"/>
    <property type="match status" value="1"/>
</dbReference>
<evidence type="ECO:0000256" key="7">
    <source>
        <dbReference type="SAM" id="MobiDB-lite"/>
    </source>
</evidence>
<reference evidence="9 10" key="1">
    <citation type="submission" date="2016-07" db="EMBL/GenBank/DDBJ databases">
        <title>Pervasive Adenine N6-methylation of Active Genes in Fungi.</title>
        <authorList>
            <consortium name="DOE Joint Genome Institute"/>
            <person name="Mondo S.J."/>
            <person name="Dannebaum R.O."/>
            <person name="Kuo R.C."/>
            <person name="Labutti K."/>
            <person name="Haridas S."/>
            <person name="Kuo A."/>
            <person name="Salamov A."/>
            <person name="Ahrendt S.R."/>
            <person name="Lipzen A."/>
            <person name="Sullivan W."/>
            <person name="Andreopoulos W.B."/>
            <person name="Clum A."/>
            <person name="Lindquist E."/>
            <person name="Daum C."/>
            <person name="Ramamoorthy G.K."/>
            <person name="Gryganskyi A."/>
            <person name="Culley D."/>
            <person name="Magnuson J.K."/>
            <person name="James T.Y."/>
            <person name="O'Malley M.A."/>
            <person name="Stajich J.E."/>
            <person name="Spatafora J.W."/>
            <person name="Visel A."/>
            <person name="Grigoriev I.V."/>
        </authorList>
    </citation>
    <scope>NUCLEOTIDE SEQUENCE [LARGE SCALE GENOMIC DNA]</scope>
    <source>
        <strain evidence="9 10">12-1054</strain>
    </source>
</reference>
<dbReference type="InterPro" id="IPR011262">
    <property type="entry name" value="DNA-dir_RNA_pol_insert"/>
</dbReference>
<dbReference type="Pfam" id="PF01193">
    <property type="entry name" value="RNA_pol_L"/>
    <property type="match status" value="1"/>
</dbReference>
<evidence type="ECO:0000256" key="3">
    <source>
        <dbReference type="ARBA" id="ARBA00022478"/>
    </source>
</evidence>
<organism evidence="9 10">
    <name type="scientific">Protomyces lactucae-debilis</name>
    <dbReference type="NCBI Taxonomy" id="2754530"/>
    <lineage>
        <taxon>Eukaryota</taxon>
        <taxon>Fungi</taxon>
        <taxon>Dikarya</taxon>
        <taxon>Ascomycota</taxon>
        <taxon>Taphrinomycotina</taxon>
        <taxon>Taphrinomycetes</taxon>
        <taxon>Taphrinales</taxon>
        <taxon>Protomycetaceae</taxon>
        <taxon>Protomyces</taxon>
    </lineage>
</organism>